<dbReference type="Proteomes" id="UP000887229">
    <property type="component" value="Unassembled WGS sequence"/>
</dbReference>
<name>A0A9P7ZK34_9HYPO</name>
<keyword evidence="3" id="KW-1185">Reference proteome</keyword>
<comment type="caution">
    <text evidence="2">The sequence shown here is derived from an EMBL/GenBank/DDBJ whole genome shotgun (WGS) entry which is preliminary data.</text>
</comment>
<evidence type="ECO:0000256" key="1">
    <source>
        <dbReference type="SAM" id="MobiDB-lite"/>
    </source>
</evidence>
<dbReference type="RefSeq" id="XP_046117315.1">
    <property type="nucleotide sequence ID" value="XM_046262302.1"/>
</dbReference>
<sequence>MPSWHKEGRQRRRQPLQRRQRASPGSASISREDRGHKHKHGPVTKRTLIVAKATGSMSLHFHDKTQSRGRATTSSFIDPAHCDRHCPGMHLALPTEDVATIDRIGVCFRAPFHQYWLYFVGEAPRGTRMMQQTARRQNWVGGELPCGRELLVGVSSRTISSHAKTCSAAGTIQDVRAVSTRQARPGHWLNGYSSRQPAWRSKHGGLHERGLSLHVKSCREEHIRRGQQQQQQLRQGQDSVLCAAIAGAQWVEAPPDTGIREVLHSCRSSHAKDWLIHPLPISSVYP</sequence>
<organism evidence="2 3">
    <name type="scientific">Emericellopsis atlantica</name>
    <dbReference type="NCBI Taxonomy" id="2614577"/>
    <lineage>
        <taxon>Eukaryota</taxon>
        <taxon>Fungi</taxon>
        <taxon>Dikarya</taxon>
        <taxon>Ascomycota</taxon>
        <taxon>Pezizomycotina</taxon>
        <taxon>Sordariomycetes</taxon>
        <taxon>Hypocreomycetidae</taxon>
        <taxon>Hypocreales</taxon>
        <taxon>Bionectriaceae</taxon>
        <taxon>Emericellopsis</taxon>
    </lineage>
</organism>
<dbReference type="AlphaFoldDB" id="A0A9P7ZK34"/>
<feature type="compositionally biased region" description="Basic residues" evidence="1">
    <location>
        <begin position="8"/>
        <end position="21"/>
    </location>
</feature>
<protein>
    <submittedName>
        <fullName evidence="2">Uncharacterized protein</fullName>
    </submittedName>
</protein>
<evidence type="ECO:0000313" key="2">
    <source>
        <dbReference type="EMBL" id="KAG9253391.1"/>
    </source>
</evidence>
<accession>A0A9P7ZK34</accession>
<gene>
    <name evidence="2" type="ORF">F5Z01DRAFT_637643</name>
</gene>
<evidence type="ECO:0000313" key="3">
    <source>
        <dbReference type="Proteomes" id="UP000887229"/>
    </source>
</evidence>
<dbReference type="EMBL" id="MU251258">
    <property type="protein sequence ID" value="KAG9253391.1"/>
    <property type="molecule type" value="Genomic_DNA"/>
</dbReference>
<reference evidence="2" key="1">
    <citation type="journal article" date="2021" name="IMA Fungus">
        <title>Genomic characterization of three marine fungi, including Emericellopsis atlantica sp. nov. with signatures of a generalist lifestyle and marine biomass degradation.</title>
        <authorList>
            <person name="Hagestad O.C."/>
            <person name="Hou L."/>
            <person name="Andersen J.H."/>
            <person name="Hansen E.H."/>
            <person name="Altermark B."/>
            <person name="Li C."/>
            <person name="Kuhnert E."/>
            <person name="Cox R.J."/>
            <person name="Crous P.W."/>
            <person name="Spatafora J.W."/>
            <person name="Lail K."/>
            <person name="Amirebrahimi M."/>
            <person name="Lipzen A."/>
            <person name="Pangilinan J."/>
            <person name="Andreopoulos W."/>
            <person name="Hayes R.D."/>
            <person name="Ng V."/>
            <person name="Grigoriev I.V."/>
            <person name="Jackson S.A."/>
            <person name="Sutton T.D.S."/>
            <person name="Dobson A.D.W."/>
            <person name="Rama T."/>
        </authorList>
    </citation>
    <scope>NUCLEOTIDE SEQUENCE</scope>
    <source>
        <strain evidence="2">TS7</strain>
    </source>
</reference>
<dbReference type="GeneID" id="70293205"/>
<feature type="region of interest" description="Disordered" evidence="1">
    <location>
        <begin position="1"/>
        <end position="45"/>
    </location>
</feature>
<proteinExistence type="predicted"/>